<proteinExistence type="predicted"/>
<comment type="caution">
    <text evidence="1">The sequence shown here is derived from an EMBL/GenBank/DDBJ whole genome shotgun (WGS) entry which is preliminary data.</text>
</comment>
<evidence type="ECO:0000313" key="1">
    <source>
        <dbReference type="EMBL" id="KAA6362962.1"/>
    </source>
</evidence>
<organism evidence="1 2">
    <name type="scientific">Streblomastix strix</name>
    <dbReference type="NCBI Taxonomy" id="222440"/>
    <lineage>
        <taxon>Eukaryota</taxon>
        <taxon>Metamonada</taxon>
        <taxon>Preaxostyla</taxon>
        <taxon>Oxymonadida</taxon>
        <taxon>Streblomastigidae</taxon>
        <taxon>Streblomastix</taxon>
    </lineage>
</organism>
<dbReference type="EMBL" id="SNRW01023500">
    <property type="protein sequence ID" value="KAA6362962.1"/>
    <property type="molecule type" value="Genomic_DNA"/>
</dbReference>
<protein>
    <submittedName>
        <fullName evidence="1">Uncharacterized protein</fullName>
    </submittedName>
</protein>
<reference evidence="1 2" key="1">
    <citation type="submission" date="2019-03" db="EMBL/GenBank/DDBJ databases">
        <title>Single cell metagenomics reveals metabolic interactions within the superorganism composed of flagellate Streblomastix strix and complex community of Bacteroidetes bacteria on its surface.</title>
        <authorList>
            <person name="Treitli S.C."/>
            <person name="Kolisko M."/>
            <person name="Husnik F."/>
            <person name="Keeling P."/>
            <person name="Hampl V."/>
        </authorList>
    </citation>
    <scope>NUCLEOTIDE SEQUENCE [LARGE SCALE GENOMIC DNA]</scope>
    <source>
        <strain evidence="1">ST1C</strain>
    </source>
</reference>
<sequence>MPPFVGISYNGLLAGQLTVKSQYLVPIFQILIYLAVTEPALTGPKSISLSNQISAIGGIVKQRSVCSFGLHEIQWKRTQQSVSSSDLVTLCDTVTR</sequence>
<gene>
    <name evidence="1" type="ORF">EZS28_041511</name>
</gene>
<dbReference type="Proteomes" id="UP000324800">
    <property type="component" value="Unassembled WGS sequence"/>
</dbReference>
<accession>A0A5J4TYY9</accession>
<dbReference type="AlphaFoldDB" id="A0A5J4TYY9"/>
<name>A0A5J4TYY9_9EUKA</name>
<evidence type="ECO:0000313" key="2">
    <source>
        <dbReference type="Proteomes" id="UP000324800"/>
    </source>
</evidence>